<protein>
    <submittedName>
        <fullName evidence="9">Protein DipZ</fullName>
    </submittedName>
</protein>
<comment type="caution">
    <text evidence="9">The sequence shown here is derived from an EMBL/GenBank/DDBJ whole genome shotgun (WGS) entry which is preliminary data.</text>
</comment>
<evidence type="ECO:0000256" key="3">
    <source>
        <dbReference type="ARBA" id="ARBA00022692"/>
    </source>
</evidence>
<evidence type="ECO:0000256" key="7">
    <source>
        <dbReference type="SAM" id="Phobius"/>
    </source>
</evidence>
<evidence type="ECO:0000256" key="4">
    <source>
        <dbReference type="ARBA" id="ARBA00022989"/>
    </source>
</evidence>
<dbReference type="Pfam" id="PF17991">
    <property type="entry name" value="Thioredoxin_10"/>
    <property type="match status" value="1"/>
</dbReference>
<keyword evidence="10" id="KW-1185">Reference proteome</keyword>
<dbReference type="Proteomes" id="UP000321181">
    <property type="component" value="Unassembled WGS sequence"/>
</dbReference>
<reference evidence="9 10" key="1">
    <citation type="submission" date="2019-07" db="EMBL/GenBank/DDBJ databases">
        <title>Whole genome shotgun sequence of Cellulomonas aerilata NBRC 106308.</title>
        <authorList>
            <person name="Hosoyama A."/>
            <person name="Uohara A."/>
            <person name="Ohji S."/>
            <person name="Ichikawa N."/>
        </authorList>
    </citation>
    <scope>NUCLEOTIDE SEQUENCE [LARGE SCALE GENOMIC DNA]</scope>
    <source>
        <strain evidence="9 10">NBRC 106308</strain>
    </source>
</reference>
<comment type="subcellular location">
    <subcellularLocation>
        <location evidence="1">Cell membrane</location>
        <topology evidence="1">Multi-pass membrane protein</topology>
    </subcellularLocation>
</comment>
<feature type="transmembrane region" description="Helical" evidence="7">
    <location>
        <begin position="183"/>
        <end position="201"/>
    </location>
</feature>
<dbReference type="InterPro" id="IPR013766">
    <property type="entry name" value="Thioredoxin_domain"/>
</dbReference>
<dbReference type="Gene3D" id="2.60.120.260">
    <property type="entry name" value="Galactose-binding domain-like"/>
    <property type="match status" value="1"/>
</dbReference>
<feature type="transmembrane region" description="Helical" evidence="7">
    <location>
        <begin position="153"/>
        <end position="177"/>
    </location>
</feature>
<name>A0A512D7X5_9CELL</name>
<proteinExistence type="predicted"/>
<dbReference type="InterPro" id="IPR003834">
    <property type="entry name" value="Cyt_c_assmbl_TM_dom"/>
</dbReference>
<dbReference type="Pfam" id="PF02683">
    <property type="entry name" value="DsbD_TM"/>
    <property type="match status" value="1"/>
</dbReference>
<keyword evidence="3 7" id="KW-0812">Transmembrane</keyword>
<dbReference type="EMBL" id="BJYY01000001">
    <property type="protein sequence ID" value="GEO32517.1"/>
    <property type="molecule type" value="Genomic_DNA"/>
</dbReference>
<accession>A0A512D7X5</accession>
<dbReference type="RefSeq" id="WP_146898738.1">
    <property type="nucleotide sequence ID" value="NZ_BAAARM010000001.1"/>
</dbReference>
<feature type="transmembrane region" description="Helical" evidence="7">
    <location>
        <begin position="228"/>
        <end position="252"/>
    </location>
</feature>
<dbReference type="GO" id="GO:0016209">
    <property type="term" value="F:antioxidant activity"/>
    <property type="evidence" value="ECO:0007669"/>
    <property type="project" value="InterPro"/>
</dbReference>
<evidence type="ECO:0000313" key="10">
    <source>
        <dbReference type="Proteomes" id="UP000321181"/>
    </source>
</evidence>
<feature type="region of interest" description="Disordered" evidence="6">
    <location>
        <begin position="41"/>
        <end position="72"/>
    </location>
</feature>
<evidence type="ECO:0000313" key="9">
    <source>
        <dbReference type="EMBL" id="GEO32517.1"/>
    </source>
</evidence>
<dbReference type="InterPro" id="IPR041017">
    <property type="entry name" value="Thioredoxin_10"/>
</dbReference>
<feature type="compositionally biased region" description="Low complexity" evidence="6">
    <location>
        <begin position="41"/>
        <end position="55"/>
    </location>
</feature>
<gene>
    <name evidence="9" type="primary">dipZ</name>
    <name evidence="9" type="ORF">CAE01nite_02420</name>
</gene>
<keyword evidence="4 7" id="KW-1133">Transmembrane helix</keyword>
<evidence type="ECO:0000259" key="8">
    <source>
        <dbReference type="PROSITE" id="PS51352"/>
    </source>
</evidence>
<dbReference type="OrthoDB" id="9811352at2"/>
<dbReference type="GO" id="GO:0017004">
    <property type="term" value="P:cytochrome complex assembly"/>
    <property type="evidence" value="ECO:0007669"/>
    <property type="project" value="InterPro"/>
</dbReference>
<dbReference type="InterPro" id="IPR000866">
    <property type="entry name" value="AhpC/TSA"/>
</dbReference>
<evidence type="ECO:0000256" key="5">
    <source>
        <dbReference type="ARBA" id="ARBA00023136"/>
    </source>
</evidence>
<feature type="transmembrane region" description="Helical" evidence="7">
    <location>
        <begin position="6"/>
        <end position="32"/>
    </location>
</feature>
<dbReference type="PANTHER" id="PTHR42852:SF13">
    <property type="entry name" value="PROTEIN DIPZ"/>
    <property type="match status" value="1"/>
</dbReference>
<dbReference type="PANTHER" id="PTHR42852">
    <property type="entry name" value="THIOL:DISULFIDE INTERCHANGE PROTEIN DSBE"/>
    <property type="match status" value="1"/>
</dbReference>
<evidence type="ECO:0000256" key="6">
    <source>
        <dbReference type="SAM" id="MobiDB-lite"/>
    </source>
</evidence>
<dbReference type="SUPFAM" id="SSF52833">
    <property type="entry name" value="Thioredoxin-like"/>
    <property type="match status" value="1"/>
</dbReference>
<feature type="region of interest" description="Disordered" evidence="6">
    <location>
        <begin position="119"/>
        <end position="144"/>
    </location>
</feature>
<dbReference type="InterPro" id="IPR050553">
    <property type="entry name" value="Thioredoxin_ResA/DsbE_sf"/>
</dbReference>
<dbReference type="PROSITE" id="PS51352">
    <property type="entry name" value="THIOREDOXIN_2"/>
    <property type="match status" value="1"/>
</dbReference>
<keyword evidence="5 7" id="KW-0472">Membrane</keyword>
<feature type="transmembrane region" description="Helical" evidence="7">
    <location>
        <begin position="303"/>
        <end position="320"/>
    </location>
</feature>
<feature type="transmembrane region" description="Helical" evidence="7">
    <location>
        <begin position="258"/>
        <end position="282"/>
    </location>
</feature>
<organism evidence="9 10">
    <name type="scientific">Cellulomonas aerilata</name>
    <dbReference type="NCBI Taxonomy" id="515326"/>
    <lineage>
        <taxon>Bacteria</taxon>
        <taxon>Bacillati</taxon>
        <taxon>Actinomycetota</taxon>
        <taxon>Actinomycetes</taxon>
        <taxon>Micrococcales</taxon>
        <taxon>Cellulomonadaceae</taxon>
        <taxon>Cellulomonas</taxon>
    </lineage>
</organism>
<evidence type="ECO:0000256" key="2">
    <source>
        <dbReference type="ARBA" id="ARBA00022475"/>
    </source>
</evidence>
<keyword evidence="2" id="KW-1003">Cell membrane</keyword>
<dbReference type="AlphaFoldDB" id="A0A512D7X5"/>
<dbReference type="InterPro" id="IPR036249">
    <property type="entry name" value="Thioredoxin-like_sf"/>
</dbReference>
<evidence type="ECO:0000256" key="1">
    <source>
        <dbReference type="ARBA" id="ARBA00004651"/>
    </source>
</evidence>
<feature type="domain" description="Thioredoxin" evidence="8">
    <location>
        <begin position="372"/>
        <end position="517"/>
    </location>
</feature>
<dbReference type="GO" id="GO:0016491">
    <property type="term" value="F:oxidoreductase activity"/>
    <property type="evidence" value="ECO:0007669"/>
    <property type="project" value="InterPro"/>
</dbReference>
<dbReference type="CDD" id="cd03012">
    <property type="entry name" value="TlpA_like_DipZ_like"/>
    <property type="match status" value="1"/>
</dbReference>
<dbReference type="GO" id="GO:0005886">
    <property type="term" value="C:plasma membrane"/>
    <property type="evidence" value="ECO:0007669"/>
    <property type="project" value="UniProtKB-SubCell"/>
</dbReference>
<sequence>MDLLTLALIGLVGGLITGISPCILPVLPVIFFSGGVQSARGAAPTTARRAGRAGTPRGGSTGTLPAVTRTSAGPVRVGALPQPTFGAAARAATAGSVTVGSATVGPVTTGPVTGGPVTAGTALLDGPGSQGAGDPPATPGRRRAGRAEAWRPYLVIAGLVTSFTVVTLVGSLVLALLHLPLDLLRWAGIGVLALLGLGLLFPRFEEVLERPFARLAPRTSRTADRGGFVLGLGLGAVYVPCAGPVLAAITVAGATGEVGVGTVVLTVSFALGAALPLLVFALAGRRVAERVKAFRAHQRGIRAAGGALMLALALALAFNVTDALQRALPGYTESLQSRVAENETVQQQLDLGGLVTAENEGLARCTNNAAELQECGPAPEIRGIDTWLNSDPLTLESLRGRVVLIDFWAYSCINCQRSVPHVTAWDEAYRDAGLTVIGVHTPEYAFERETRNVVAGGDRLGIEYPVAQDNSYSTWTAYRNRYWPAHYLIDADGVVRHISQGEGGYEATEAMIRELLTRADPRAELPEPTTVVDTTPRGEGITPETYLSVGKRFNAAGEYDEGASTYRFPADQPRDTFAFDGAWTTDYQAATAGEDARIRLTFSASDVFLVLGGEGTVHAVVRDEEGDVVEERDVEVSGAPTLYPLLEAAEQVTGTVEVEVPAGMAAYSFTFG</sequence>
<dbReference type="Pfam" id="PF00578">
    <property type="entry name" value="AhpC-TSA"/>
    <property type="match status" value="1"/>
</dbReference>
<dbReference type="Gene3D" id="3.40.30.10">
    <property type="entry name" value="Glutaredoxin"/>
    <property type="match status" value="1"/>
</dbReference>